<reference evidence="1" key="4">
    <citation type="submission" date="2010-07" db="EMBL/GenBank/DDBJ databases">
        <authorList>
            <person name="Genoscope - CEA"/>
        </authorList>
    </citation>
    <scope>NUCLEOTIDE SEQUENCE</scope>
    <source>
        <strain evidence="1">3As</strain>
        <plasmid evidence="1">pTHI</plasmid>
    </source>
</reference>
<name>D6CVT9_THIA3</name>
<dbReference type="HOGENOM" id="CLU_203726_0_0_4"/>
<dbReference type="EMBL" id="FP475957">
    <property type="protein sequence ID" value="CAZ90428.1"/>
    <property type="molecule type" value="Genomic_DNA"/>
</dbReference>
<dbReference type="Pfam" id="PF24806">
    <property type="entry name" value="DUF7706"/>
    <property type="match status" value="1"/>
</dbReference>
<dbReference type="RefSeq" id="WP_020909895.1">
    <property type="nucleotide sequence ID" value="NC_014144.1"/>
</dbReference>
<dbReference type="InterPro" id="IPR056123">
    <property type="entry name" value="DUF7706"/>
</dbReference>
<dbReference type="KEGG" id="thi:THI_p0032"/>
<protein>
    <submittedName>
        <fullName evidence="1">Uncharacterized protein</fullName>
    </submittedName>
</protein>
<evidence type="ECO:0000313" key="3">
    <source>
        <dbReference type="Proteomes" id="UP000002372"/>
    </source>
</evidence>
<reference evidence="3" key="2">
    <citation type="journal article" date="2010" name="PLoS Genet.">
        <title>Structure, function, and evolution of the Thiomonas spp. genome.</title>
        <authorList>
            <person name="Arsene-Ploetze F."/>
            <person name="Koechler S."/>
            <person name="Marchal M."/>
            <person name="Coppee J.Y."/>
            <person name="Chandler M."/>
            <person name="Bonnefoy V."/>
            <person name="Brochier-Armanet C."/>
            <person name="Barakat M."/>
            <person name="Barbe V."/>
            <person name="Battaglia-Brunet F."/>
            <person name="Bruneel O."/>
            <person name="Bryan C.G."/>
            <person name="Cleiss-Arnold J."/>
            <person name="Cruveiller S."/>
            <person name="Erhardt M."/>
            <person name="Heinrich-Salmeron A."/>
            <person name="Hommais F."/>
            <person name="Joulian C."/>
            <person name="Krin E."/>
            <person name="Lieutaud A."/>
            <person name="Lievremont D."/>
            <person name="Michel C."/>
            <person name="Muller D."/>
            <person name="Ortet P."/>
            <person name="Proux C."/>
            <person name="Siguier P."/>
            <person name="Roche D."/>
            <person name="Rouy Z."/>
            <person name="Salvignol G."/>
            <person name="Slyemi D."/>
            <person name="Talla E."/>
            <person name="Weiss S."/>
            <person name="Weissenbach J."/>
            <person name="Medigue C."/>
            <person name="Bertin P.N."/>
        </authorList>
    </citation>
    <scope>NUCLEOTIDE SEQUENCE [LARGE SCALE GENOMIC DNA]</scope>
    <source>
        <strain evidence="3">DSM 22701 / CIP 110005 / 3As</strain>
    </source>
</reference>
<organism evidence="1 3">
    <name type="scientific">Thiomonas arsenitoxydans (strain DSM 22701 / CIP 110005 / 3As)</name>
    <dbReference type="NCBI Taxonomy" id="426114"/>
    <lineage>
        <taxon>Bacteria</taxon>
        <taxon>Pseudomonadati</taxon>
        <taxon>Pseudomonadota</taxon>
        <taxon>Betaproteobacteria</taxon>
        <taxon>Burkholderiales</taxon>
        <taxon>Thiomonas</taxon>
    </lineage>
</organism>
<keyword evidence="1" id="KW-0614">Plasmid</keyword>
<gene>
    <name evidence="1" type="ordered locus">THI_p0032</name>
    <name evidence="2" type="ORF">THICB1_200032</name>
</gene>
<reference evidence="2 4" key="5">
    <citation type="submission" date="2015-03" db="EMBL/GenBank/DDBJ databases">
        <authorList>
            <person name="Regsiter A."/>
            <person name="william w."/>
        </authorList>
    </citation>
    <scope>NUCLEOTIDE SEQUENCE [LARGE SCALE GENOMIC DNA]</scope>
    <source>
        <strain evidence="2 4">CB1</strain>
    </source>
</reference>
<accession>D6CVT9</accession>
<reference key="1">
    <citation type="submission" date="2009-07" db="EMBL/GenBank/DDBJ databases">
        <authorList>
            <person name="Genoscope - CEA"/>
        </authorList>
    </citation>
    <scope>NUCLEOTIDE SEQUENCE</scope>
    <source>
        <strain>3As</strain>
    </source>
</reference>
<dbReference type="Proteomes" id="UP000002372">
    <property type="component" value="Plasmid pTHI"/>
</dbReference>
<evidence type="ECO:0000313" key="1">
    <source>
        <dbReference type="EMBL" id="CAZ90428.1"/>
    </source>
</evidence>
<evidence type="ECO:0000313" key="2">
    <source>
        <dbReference type="EMBL" id="CQR32691.1"/>
    </source>
</evidence>
<proteinExistence type="predicted"/>
<reference key="3">
    <citation type="journal article" date="2010" name="PLoS Genet.">
        <title>Structure, function, and evolution of the Thiomonas spp. genome.</title>
        <authorList>
            <person name="Arsene-Ploetze F."/>
            <person name="Koechler S."/>
            <person name="Marchal M."/>
            <person name="Coppee J.-.Y."/>
            <person name="Chandler M."/>
            <person name="Bonnefoy V."/>
            <person name="Brochier-Armanet C."/>
            <person name="Barakat M."/>
            <person name="Barbe V."/>
            <person name="Battaglia-Brunet F."/>
            <person name="Bruneel O."/>
            <person name="Bryan C.G."/>
            <person name="Cleiss-Arnold J."/>
            <person name="Cruveiller S."/>
            <person name="Erhardt M."/>
            <person name="Heinrich-Salmeron A."/>
            <person name="Hommais F."/>
            <person name="Joulian C."/>
            <person name="Krin E."/>
            <person name="Lieutaud A."/>
            <person name="Lievremont D."/>
            <person name="Michel C."/>
            <person name="Muller D."/>
            <person name="Ortet P."/>
            <person name="Proux C."/>
            <person name="Siguier P."/>
            <person name="Roche D."/>
            <person name="Rouy Z."/>
            <person name="Salvignol G."/>
            <person name="Slyemi D."/>
            <person name="Talla E."/>
            <person name="Weiss S."/>
            <person name="Weissenbach J."/>
            <person name="Medigue C."/>
            <person name="Bertin P.N."/>
        </authorList>
    </citation>
    <scope>NUCLEOTIDE SEQUENCE</scope>
    <source>
        <strain>3As</strain>
    </source>
</reference>
<geneLocation type="plasmid" evidence="1 3">
    <name>pTHI</name>
</geneLocation>
<dbReference type="EMBL" id="CTRI01000013">
    <property type="protein sequence ID" value="CQR32691.1"/>
    <property type="molecule type" value="Genomic_DNA"/>
</dbReference>
<dbReference type="AlphaFoldDB" id="D6CVT9"/>
<evidence type="ECO:0000313" key="4">
    <source>
        <dbReference type="Proteomes" id="UP000078599"/>
    </source>
</evidence>
<keyword evidence="4" id="KW-1185">Reference proteome</keyword>
<dbReference type="Proteomes" id="UP000078599">
    <property type="component" value="Unassembled WGS sequence"/>
</dbReference>
<sequence length="61" mass="6847">MNVSFPVELTDSQALALAQFVKRVGWQEFRACAVDDDEAYAIRSAVDQVRRALAEQGYSPR</sequence>